<dbReference type="SUPFAM" id="SSF47336">
    <property type="entry name" value="ACP-like"/>
    <property type="match status" value="1"/>
</dbReference>
<evidence type="ECO:0000313" key="2">
    <source>
        <dbReference type="EMBL" id="BCB26641.1"/>
    </source>
</evidence>
<dbReference type="AlphaFoldDB" id="A0A6F8VBW9"/>
<protein>
    <submittedName>
        <fullName evidence="2">Acyl carrier protein</fullName>
    </submittedName>
</protein>
<dbReference type="EMBL" id="AP022853">
    <property type="protein sequence ID" value="BCB26641.1"/>
    <property type="molecule type" value="Genomic_DNA"/>
</dbReference>
<evidence type="ECO:0000313" key="3">
    <source>
        <dbReference type="Proteomes" id="UP000502260"/>
    </source>
</evidence>
<name>A0A6F8VBW9_9PROT</name>
<dbReference type="Pfam" id="PF00550">
    <property type="entry name" value="PP-binding"/>
    <property type="match status" value="1"/>
</dbReference>
<dbReference type="InterPro" id="IPR009081">
    <property type="entry name" value="PP-bd_ACP"/>
</dbReference>
<evidence type="ECO:0000259" key="1">
    <source>
        <dbReference type="PROSITE" id="PS50075"/>
    </source>
</evidence>
<dbReference type="NCBIfam" id="NF006617">
    <property type="entry name" value="PRK09184.1"/>
    <property type="match status" value="1"/>
</dbReference>
<dbReference type="Proteomes" id="UP000502260">
    <property type="component" value="Chromosome"/>
</dbReference>
<dbReference type="RefSeq" id="WP_173062748.1">
    <property type="nucleotide sequence ID" value="NZ_AP022853.1"/>
</dbReference>
<feature type="domain" description="Carrier" evidence="1">
    <location>
        <begin position="6"/>
        <end position="87"/>
    </location>
</feature>
<reference evidence="3" key="1">
    <citation type="submission" date="2020-03" db="EMBL/GenBank/DDBJ databases">
        <title>Complete genome sequence of sulfur-oxidizing bacterium skT11.</title>
        <authorList>
            <person name="Kanda M."/>
            <person name="Kojima H."/>
            <person name="Fukui M."/>
        </authorList>
    </citation>
    <scope>NUCLEOTIDE SEQUENCE [LARGE SCALE GENOMIC DNA]</scope>
    <source>
        <strain evidence="3">skT11</strain>
    </source>
</reference>
<dbReference type="InterPro" id="IPR036736">
    <property type="entry name" value="ACP-like_sf"/>
</dbReference>
<dbReference type="PROSITE" id="PS50075">
    <property type="entry name" value="CARRIER"/>
    <property type="match status" value="1"/>
</dbReference>
<organism evidence="2 3">
    <name type="scientific">Sulfurimicrobium lacus</name>
    <dbReference type="NCBI Taxonomy" id="2715678"/>
    <lineage>
        <taxon>Bacteria</taxon>
        <taxon>Pseudomonadati</taxon>
        <taxon>Pseudomonadota</taxon>
        <taxon>Betaproteobacteria</taxon>
        <taxon>Nitrosomonadales</taxon>
        <taxon>Sulfuricellaceae</taxon>
        <taxon>Sulfurimicrobium</taxon>
    </lineage>
</organism>
<proteinExistence type="predicted"/>
<sequence>MADNNTPFEQEVAALIVEALNLEMAADEIEAEQPLYQDGLGLDSIDMLEISLAVSKKYGFQLKADDPDNASTFSSLRSLARHIEKNRVK</sequence>
<keyword evidence="3" id="KW-1185">Reference proteome</keyword>
<accession>A0A6F8VBW9</accession>
<dbReference type="KEGG" id="slac:SKTS_15270"/>
<dbReference type="Gene3D" id="1.10.1200.10">
    <property type="entry name" value="ACP-like"/>
    <property type="match status" value="1"/>
</dbReference>
<gene>
    <name evidence="2" type="primary">acpC</name>
    <name evidence="2" type="ORF">SKTS_15270</name>
</gene>